<dbReference type="EMBL" id="OX459120">
    <property type="protein sequence ID" value="CAI9098709.1"/>
    <property type="molecule type" value="Genomic_DNA"/>
</dbReference>
<reference evidence="5" key="1">
    <citation type="submission" date="2023-03" db="EMBL/GenBank/DDBJ databases">
        <authorList>
            <person name="Julca I."/>
        </authorList>
    </citation>
    <scope>NUCLEOTIDE SEQUENCE</scope>
</reference>
<proteinExistence type="inferred from homology"/>
<evidence type="ECO:0000256" key="1">
    <source>
        <dbReference type="ARBA" id="ARBA00004623"/>
    </source>
</evidence>
<sequence length="351" mass="39613">MDRRPASKLLHLTFNQDARCFAVGTDGGFRIYTCEPFAESLRRDFDIPGGVGTVEPLFRFYCIPIVFGKDDPQYPPNRVSIWDDIQTEFTGEITLPSDVRGIRIRRNHLVVVLEHTVRVYSFPGLRRLNEIGTISNPNGLCAVSQGTDDSFVLVCPDLRKGQVRVDNFTDKKTSYVRAHDSAIACLALSIDGRWLATASTKGTLVRVFNTHTRVLLQELRRGVDQAEIYSLAFSPSAEWLAVSSDKGTVHVFSLKTANSEPEPEPVSYSLSSFIMKGVLPRYFSSEWSVDQFRLPQGRKYIVAFGEKKDTVVILGWDGSFYRCKFDPAASGEEMTQLEYHNFLDPEEEEPF</sequence>
<accession>A0AAV1CVF1</accession>
<dbReference type="SUPFAM" id="SSF50978">
    <property type="entry name" value="WD40 repeat-like"/>
    <property type="match status" value="1"/>
</dbReference>
<gene>
    <name evidence="5" type="ORF">OLC1_LOCUS8860</name>
</gene>
<evidence type="ECO:0000313" key="6">
    <source>
        <dbReference type="Proteomes" id="UP001161247"/>
    </source>
</evidence>
<keyword evidence="6" id="KW-1185">Reference proteome</keyword>
<name>A0AAV1CVF1_OLDCO</name>
<evidence type="ECO:0000256" key="2">
    <source>
        <dbReference type="ARBA" id="ARBA00022574"/>
    </source>
</evidence>
<dbReference type="PANTHER" id="PTHR11227">
    <property type="entry name" value="WD-REPEAT PROTEIN INTERACTING WITH PHOSPHOINOSIDES WIPI -RELATED"/>
    <property type="match status" value="1"/>
</dbReference>
<evidence type="ECO:0000256" key="4">
    <source>
        <dbReference type="ARBA" id="ARBA00025740"/>
    </source>
</evidence>
<evidence type="ECO:0000313" key="5">
    <source>
        <dbReference type="EMBL" id="CAI9098709.1"/>
    </source>
</evidence>
<dbReference type="InterPro" id="IPR015943">
    <property type="entry name" value="WD40/YVTN_repeat-like_dom_sf"/>
</dbReference>
<comment type="subcellular location">
    <subcellularLocation>
        <location evidence="1">Preautophagosomal structure membrane</location>
        <topology evidence="1">Peripheral membrane protein</topology>
    </subcellularLocation>
</comment>
<keyword evidence="2" id="KW-0853">WD repeat</keyword>
<dbReference type="InterPro" id="IPR048720">
    <property type="entry name" value="PROPPIN"/>
</dbReference>
<dbReference type="Gene3D" id="2.130.10.10">
    <property type="entry name" value="YVTN repeat-like/Quinoprotein amine dehydrogenase"/>
    <property type="match status" value="1"/>
</dbReference>
<organism evidence="5 6">
    <name type="scientific">Oldenlandia corymbosa var. corymbosa</name>
    <dbReference type="NCBI Taxonomy" id="529605"/>
    <lineage>
        <taxon>Eukaryota</taxon>
        <taxon>Viridiplantae</taxon>
        <taxon>Streptophyta</taxon>
        <taxon>Embryophyta</taxon>
        <taxon>Tracheophyta</taxon>
        <taxon>Spermatophyta</taxon>
        <taxon>Magnoliopsida</taxon>
        <taxon>eudicotyledons</taxon>
        <taxon>Gunneridae</taxon>
        <taxon>Pentapetalae</taxon>
        <taxon>asterids</taxon>
        <taxon>lamiids</taxon>
        <taxon>Gentianales</taxon>
        <taxon>Rubiaceae</taxon>
        <taxon>Rubioideae</taxon>
        <taxon>Spermacoceae</taxon>
        <taxon>Hedyotis-Oldenlandia complex</taxon>
        <taxon>Oldenlandia</taxon>
    </lineage>
</organism>
<dbReference type="GO" id="GO:0034045">
    <property type="term" value="C:phagophore assembly site membrane"/>
    <property type="evidence" value="ECO:0007669"/>
    <property type="project" value="UniProtKB-SubCell"/>
</dbReference>
<dbReference type="AlphaFoldDB" id="A0AAV1CVF1"/>
<dbReference type="Proteomes" id="UP001161247">
    <property type="component" value="Chromosome 3"/>
</dbReference>
<evidence type="ECO:0000256" key="3">
    <source>
        <dbReference type="ARBA" id="ARBA00022737"/>
    </source>
</evidence>
<comment type="similarity">
    <text evidence="4">Belongs to the WD repeat PROPPIN family.</text>
</comment>
<dbReference type="Pfam" id="PF21032">
    <property type="entry name" value="PROPPIN"/>
    <property type="match status" value="1"/>
</dbReference>
<keyword evidence="3" id="KW-0677">Repeat</keyword>
<protein>
    <submittedName>
        <fullName evidence="5">OLC1v1035400C1</fullName>
    </submittedName>
</protein>
<dbReference type="SMART" id="SM00320">
    <property type="entry name" value="WD40"/>
    <property type="match status" value="2"/>
</dbReference>
<dbReference type="InterPro" id="IPR001680">
    <property type="entry name" value="WD40_rpt"/>
</dbReference>
<dbReference type="InterPro" id="IPR036322">
    <property type="entry name" value="WD40_repeat_dom_sf"/>
</dbReference>